<gene>
    <name evidence="1" type="ORF">CONPUDRAFT_80839</name>
</gene>
<comment type="caution">
    <text evidence="1">The sequence shown here is derived from an EMBL/GenBank/DDBJ whole genome shotgun (WGS) entry which is preliminary data.</text>
</comment>
<evidence type="ECO:0000313" key="1">
    <source>
        <dbReference type="EMBL" id="EIW84583.1"/>
    </source>
</evidence>
<organism evidence="1 2">
    <name type="scientific">Coniophora puteana (strain RWD-64-598)</name>
    <name type="common">Brown rot fungus</name>
    <dbReference type="NCBI Taxonomy" id="741705"/>
    <lineage>
        <taxon>Eukaryota</taxon>
        <taxon>Fungi</taxon>
        <taxon>Dikarya</taxon>
        <taxon>Basidiomycota</taxon>
        <taxon>Agaricomycotina</taxon>
        <taxon>Agaricomycetes</taxon>
        <taxon>Agaricomycetidae</taxon>
        <taxon>Boletales</taxon>
        <taxon>Coniophorineae</taxon>
        <taxon>Coniophoraceae</taxon>
        <taxon>Coniophora</taxon>
    </lineage>
</organism>
<keyword evidence="2" id="KW-1185">Reference proteome</keyword>
<dbReference type="RefSeq" id="XP_007765529.1">
    <property type="nucleotide sequence ID" value="XM_007767339.1"/>
</dbReference>
<dbReference type="EMBL" id="JH711575">
    <property type="protein sequence ID" value="EIW84583.1"/>
    <property type="molecule type" value="Genomic_DNA"/>
</dbReference>
<reference evidence="2" key="1">
    <citation type="journal article" date="2012" name="Science">
        <title>The Paleozoic origin of enzymatic lignin decomposition reconstructed from 31 fungal genomes.</title>
        <authorList>
            <person name="Floudas D."/>
            <person name="Binder M."/>
            <person name="Riley R."/>
            <person name="Barry K."/>
            <person name="Blanchette R.A."/>
            <person name="Henrissat B."/>
            <person name="Martinez A.T."/>
            <person name="Otillar R."/>
            <person name="Spatafora J.W."/>
            <person name="Yadav J.S."/>
            <person name="Aerts A."/>
            <person name="Benoit I."/>
            <person name="Boyd A."/>
            <person name="Carlson A."/>
            <person name="Copeland A."/>
            <person name="Coutinho P.M."/>
            <person name="de Vries R.P."/>
            <person name="Ferreira P."/>
            <person name="Findley K."/>
            <person name="Foster B."/>
            <person name="Gaskell J."/>
            <person name="Glotzer D."/>
            <person name="Gorecki P."/>
            <person name="Heitman J."/>
            <person name="Hesse C."/>
            <person name="Hori C."/>
            <person name="Igarashi K."/>
            <person name="Jurgens J.A."/>
            <person name="Kallen N."/>
            <person name="Kersten P."/>
            <person name="Kohler A."/>
            <person name="Kuees U."/>
            <person name="Kumar T.K.A."/>
            <person name="Kuo A."/>
            <person name="LaButti K."/>
            <person name="Larrondo L.F."/>
            <person name="Lindquist E."/>
            <person name="Ling A."/>
            <person name="Lombard V."/>
            <person name="Lucas S."/>
            <person name="Lundell T."/>
            <person name="Martin R."/>
            <person name="McLaughlin D.J."/>
            <person name="Morgenstern I."/>
            <person name="Morin E."/>
            <person name="Murat C."/>
            <person name="Nagy L.G."/>
            <person name="Nolan M."/>
            <person name="Ohm R.A."/>
            <person name="Patyshakuliyeva A."/>
            <person name="Rokas A."/>
            <person name="Ruiz-Duenas F.J."/>
            <person name="Sabat G."/>
            <person name="Salamov A."/>
            <person name="Samejima M."/>
            <person name="Schmutz J."/>
            <person name="Slot J.C."/>
            <person name="St John F."/>
            <person name="Stenlid J."/>
            <person name="Sun H."/>
            <person name="Sun S."/>
            <person name="Syed K."/>
            <person name="Tsang A."/>
            <person name="Wiebenga A."/>
            <person name="Young D."/>
            <person name="Pisabarro A."/>
            <person name="Eastwood D.C."/>
            <person name="Martin F."/>
            <person name="Cullen D."/>
            <person name="Grigoriev I.V."/>
            <person name="Hibbett D.S."/>
        </authorList>
    </citation>
    <scope>NUCLEOTIDE SEQUENCE [LARGE SCALE GENOMIC DNA]</scope>
    <source>
        <strain evidence="2">RWD-64-598 SS2</strain>
    </source>
</reference>
<accession>A0A5M3MZI9</accession>
<protein>
    <submittedName>
        <fullName evidence="1">Uncharacterized protein</fullName>
    </submittedName>
</protein>
<sequence>MQANKSLVPSSSQLLATDSSSALISSPSQHLSSSSYSVHVPFRLCPAKVQVFRPVGAHLPALPQVEVALKTLDVRRWVESWLLDDLVKYVSRNRTPMMSPVIVPLGVVFPVNPTLSRGVSTLATRRR</sequence>
<dbReference type="GeneID" id="19210140"/>
<dbReference type="KEGG" id="cput:CONPUDRAFT_80839"/>
<name>A0A5M3MZI9_CONPW</name>
<dbReference type="Proteomes" id="UP000053558">
    <property type="component" value="Unassembled WGS sequence"/>
</dbReference>
<evidence type="ECO:0000313" key="2">
    <source>
        <dbReference type="Proteomes" id="UP000053558"/>
    </source>
</evidence>
<proteinExistence type="predicted"/>
<dbReference type="AlphaFoldDB" id="A0A5M3MZI9"/>